<name>W2PML3_PHYN3</name>
<dbReference type="GeneID" id="20185832"/>
<evidence type="ECO:0000313" key="2">
    <source>
        <dbReference type="EMBL" id="ETN02122.1"/>
    </source>
</evidence>
<protein>
    <submittedName>
        <fullName evidence="2">Uncharacterized protein</fullName>
    </submittedName>
</protein>
<feature type="compositionally biased region" description="Polar residues" evidence="1">
    <location>
        <begin position="16"/>
        <end position="40"/>
    </location>
</feature>
<dbReference type="RefSeq" id="XP_008912505.1">
    <property type="nucleotide sequence ID" value="XM_008914257.1"/>
</dbReference>
<dbReference type="AlphaFoldDB" id="W2PML3"/>
<proteinExistence type="predicted"/>
<feature type="region of interest" description="Disordered" evidence="1">
    <location>
        <begin position="147"/>
        <end position="172"/>
    </location>
</feature>
<feature type="region of interest" description="Disordered" evidence="1">
    <location>
        <begin position="219"/>
        <end position="308"/>
    </location>
</feature>
<feature type="compositionally biased region" description="Basic and acidic residues" evidence="1">
    <location>
        <begin position="569"/>
        <end position="588"/>
    </location>
</feature>
<feature type="region of interest" description="Disordered" evidence="1">
    <location>
        <begin position="569"/>
        <end position="594"/>
    </location>
</feature>
<dbReference type="EMBL" id="KI669619">
    <property type="protein sequence ID" value="ETN02122.1"/>
    <property type="molecule type" value="Genomic_DNA"/>
</dbReference>
<feature type="compositionally biased region" description="Basic and acidic residues" evidence="1">
    <location>
        <begin position="1"/>
        <end position="15"/>
    </location>
</feature>
<gene>
    <name evidence="2" type="ORF">PPTG_16770</name>
</gene>
<dbReference type="OrthoDB" id="124123at2759"/>
<reference evidence="2 3" key="2">
    <citation type="submission" date="2013-11" db="EMBL/GenBank/DDBJ databases">
        <title>The Genome Sequence of Phytophthora parasitica INRA-310.</title>
        <authorList>
            <consortium name="The Broad Institute Genomics Platform"/>
            <person name="Russ C."/>
            <person name="Tyler B."/>
            <person name="Panabieres F."/>
            <person name="Shan W."/>
            <person name="Tripathy S."/>
            <person name="Grunwald N."/>
            <person name="Machado M."/>
            <person name="Johnson C.S."/>
            <person name="Arredondo F."/>
            <person name="Hong C."/>
            <person name="Coffey M."/>
            <person name="Young S.K."/>
            <person name="Zeng Q."/>
            <person name="Gargeya S."/>
            <person name="Fitzgerald M."/>
            <person name="Abouelleil A."/>
            <person name="Alvarado L."/>
            <person name="Chapman S.B."/>
            <person name="Gainer-Dewar J."/>
            <person name="Goldberg J."/>
            <person name="Griggs A."/>
            <person name="Gujja S."/>
            <person name="Hansen M."/>
            <person name="Howarth C."/>
            <person name="Imamovic A."/>
            <person name="Ireland A."/>
            <person name="Larimer J."/>
            <person name="McCowan C."/>
            <person name="Murphy C."/>
            <person name="Pearson M."/>
            <person name="Poon T.W."/>
            <person name="Priest M."/>
            <person name="Roberts A."/>
            <person name="Saif S."/>
            <person name="Shea T."/>
            <person name="Sykes S."/>
            <person name="Wortman J."/>
            <person name="Nusbaum C."/>
            <person name="Birren B."/>
        </authorList>
    </citation>
    <scope>NUCLEOTIDE SEQUENCE [LARGE SCALE GENOMIC DNA]</scope>
    <source>
        <strain evidence="2 3">INRA-310</strain>
    </source>
</reference>
<sequence>MKRGTPDERRWEHGLRQSTRTSNGPSLMSYPTMNRNSKVTTETKRSSGNAGTPTPLAATTALQTYLANDIDAKSRIPCPVSELVGKTVSRSDASPDQRRLSNASTCNSRRNDITYQENAKPIQLNVRVGVNTENTATADGVAVSRAESPLSRFQKHTRQTHSVPDERHTFSMSTTFPRKGYYHDLQKTPRLLATQSPQSLTRSLMDKINEAKGLWRVSKVRSKDCSEPETLSRGLQSSIEHNRKATLPWPSSPIQERPEDTAQPAAALNNAPPVPHAKPVKPVIPPLPSSASPKNVKSPRESKETATRINDVIAATNAVLSIQHMWRRKRLNHQKHEETDHGPDRKISDHTEVKLIIDKNCADIIPLFRAAKPSSKCSVTKLQSNEVSALHSENEIDLGEDSVVNSNVMSAVPNHPSYYPWTDHELVFLEEGRCIGELQDAVRRGNSVDQDELVWKRPQQVIQKLETRRVSMIQKTRRKREPKSKSRNPLIPSNGATASVLSIVHTVAAPASSMTRGKKMHQRKHKLPRGYRFKLRNTRRKSMLRVKKDSAKSQKLFIREQCTADKYEDYDHGEPRFKASKGEAEPRATPDPPHMDGIVQCSENNEKQADSRLNDLAEIEAKHLNSDQPLALDTDRFVVFSGSELPRSGVGPELSRNDLISVGDLALARSLLYNECRCQFTSDKVEHVNDVIPLTLTTPSIYASVLPGLVSMMDSVIVAETYSTERNGDEHAHGSVTEHAELEDTQGYSSQEPKYVGHPWVWEELLVRMEDSRTRSDDSASDITAPSRGNSNPNESCAIDKAEDSMPQRCPPDSMCALKATKSSVAEMITRVRKEYGDNQQAEAAPSSQHPIPVAQPSRLQLDEEKRIEFLRVLTDFKRCLRSSPSCSSSLLLSDKYGKLT</sequence>
<dbReference type="VEuPathDB" id="FungiDB:PPTG_16770"/>
<feature type="region of interest" description="Disordered" evidence="1">
    <location>
        <begin position="473"/>
        <end position="496"/>
    </location>
</feature>
<accession>W2PML3</accession>
<feature type="compositionally biased region" description="Pro residues" evidence="1">
    <location>
        <begin position="272"/>
        <end position="288"/>
    </location>
</feature>
<dbReference type="Proteomes" id="UP000018817">
    <property type="component" value="Unassembled WGS sequence"/>
</dbReference>
<feature type="compositionally biased region" description="Basic residues" evidence="1">
    <location>
        <begin position="475"/>
        <end position="486"/>
    </location>
</feature>
<feature type="region of interest" description="Disordered" evidence="1">
    <location>
        <begin position="772"/>
        <end position="810"/>
    </location>
</feature>
<dbReference type="OMA" id="IVQCSEN"/>
<evidence type="ECO:0000256" key="1">
    <source>
        <dbReference type="SAM" id="MobiDB-lite"/>
    </source>
</evidence>
<feature type="compositionally biased region" description="Low complexity" evidence="1">
    <location>
        <begin position="262"/>
        <end position="271"/>
    </location>
</feature>
<evidence type="ECO:0000313" key="3">
    <source>
        <dbReference type="Proteomes" id="UP000018817"/>
    </source>
</evidence>
<feature type="region of interest" description="Disordered" evidence="1">
    <location>
        <begin position="1"/>
        <end position="55"/>
    </location>
</feature>
<organism evidence="2 3">
    <name type="scientific">Phytophthora nicotianae (strain INRA-310)</name>
    <name type="common">Phytophthora parasitica</name>
    <dbReference type="NCBI Taxonomy" id="761204"/>
    <lineage>
        <taxon>Eukaryota</taxon>
        <taxon>Sar</taxon>
        <taxon>Stramenopiles</taxon>
        <taxon>Oomycota</taxon>
        <taxon>Peronosporomycetes</taxon>
        <taxon>Peronosporales</taxon>
        <taxon>Peronosporaceae</taxon>
        <taxon>Phytophthora</taxon>
    </lineage>
</organism>
<reference evidence="3" key="1">
    <citation type="submission" date="2011-12" db="EMBL/GenBank/DDBJ databases">
        <authorList>
            <consortium name="The Broad Institute Genome Sequencing Platform"/>
            <person name="Russ C."/>
            <person name="Tyler B."/>
            <person name="Panabieres F."/>
            <person name="Shan W."/>
            <person name="Tripathy S."/>
            <person name="Grunwald N."/>
            <person name="Machado M."/>
            <person name="Young S.K."/>
            <person name="Zeng Q."/>
            <person name="Gargeya S."/>
            <person name="Fitzgerald M."/>
            <person name="Haas B."/>
            <person name="Abouelleil A."/>
            <person name="Alvarado L."/>
            <person name="Arachchi H.M."/>
            <person name="Berlin A."/>
            <person name="Chapman S.B."/>
            <person name="Gearin G."/>
            <person name="Goldberg J."/>
            <person name="Griggs A."/>
            <person name="Gujja S."/>
            <person name="Hansen M."/>
            <person name="Heiman D."/>
            <person name="Howarth C."/>
            <person name="Larimer J."/>
            <person name="Lui A."/>
            <person name="MacDonald P.J.P."/>
            <person name="McCowen C."/>
            <person name="Montmayeur A."/>
            <person name="Murphy C."/>
            <person name="Neiman D."/>
            <person name="Pearson M."/>
            <person name="Priest M."/>
            <person name="Roberts A."/>
            <person name="Saif S."/>
            <person name="Shea T."/>
            <person name="Sisk P."/>
            <person name="Stolte C."/>
            <person name="Sykes S."/>
            <person name="Wortman J."/>
            <person name="Nusbaum C."/>
            <person name="Birren B."/>
        </authorList>
    </citation>
    <scope>NUCLEOTIDE SEQUENCE [LARGE SCALE GENOMIC DNA]</scope>
    <source>
        <strain evidence="3">INRA-310</strain>
    </source>
</reference>